<dbReference type="PRINTS" id="PR00080">
    <property type="entry name" value="SDRFAMILY"/>
</dbReference>
<comment type="caution">
    <text evidence="4">The sequence shown here is derived from an EMBL/GenBank/DDBJ whole genome shotgun (WGS) entry which is preliminary data.</text>
</comment>
<evidence type="ECO:0000256" key="2">
    <source>
        <dbReference type="ARBA" id="ARBA00023002"/>
    </source>
</evidence>
<keyword evidence="1" id="KW-0521">NADP</keyword>
<sequence>MVSRADLEEAESRVAVVTGAGRGIGLALTRQLLIRGLTVHATCRHPDQAADLKKLIAATGRGSVLALDVADATSVRAAAAILDRSATAVDLLINNAGIGAPAGLHPSTAEGPLAALRADAIAEVIRVNSIGPAIVTQAVAPMLSRARPRARVVNVTSDLGSLTTPVMAGGYAYAMSKAALNMLTRKLAVELRPQHATVIALHPGSVRTRLGGSSAQLSPADAAHGMLNVLDRITMDDTGRAFTYDGRLLPW</sequence>
<comment type="similarity">
    <text evidence="3">Belongs to the short-chain dehydrogenases/reductases (SDR) family.</text>
</comment>
<dbReference type="InterPro" id="IPR036291">
    <property type="entry name" value="NAD(P)-bd_dom_sf"/>
</dbReference>
<dbReference type="InterPro" id="IPR002347">
    <property type="entry name" value="SDR_fam"/>
</dbReference>
<dbReference type="PANTHER" id="PTHR43544:SF7">
    <property type="entry name" value="NADB-LER2"/>
    <property type="match status" value="1"/>
</dbReference>
<keyword evidence="2" id="KW-0560">Oxidoreductase</keyword>
<dbReference type="CDD" id="cd05325">
    <property type="entry name" value="carb_red_sniffer_like_SDR_c"/>
    <property type="match status" value="1"/>
</dbReference>
<dbReference type="RefSeq" id="WP_285572642.1">
    <property type="nucleotide sequence ID" value="NZ_BSTK01000004.1"/>
</dbReference>
<dbReference type="PRINTS" id="PR00081">
    <property type="entry name" value="GDHRDH"/>
</dbReference>
<proteinExistence type="inferred from homology"/>
<dbReference type="Proteomes" id="UP001165074">
    <property type="component" value="Unassembled WGS sequence"/>
</dbReference>
<evidence type="ECO:0000256" key="1">
    <source>
        <dbReference type="ARBA" id="ARBA00022857"/>
    </source>
</evidence>
<evidence type="ECO:0000256" key="3">
    <source>
        <dbReference type="RuleBase" id="RU000363"/>
    </source>
</evidence>
<organism evidence="4 5">
    <name type="scientific">Actinoallomurus iriomotensis</name>
    <dbReference type="NCBI Taxonomy" id="478107"/>
    <lineage>
        <taxon>Bacteria</taxon>
        <taxon>Bacillati</taxon>
        <taxon>Actinomycetota</taxon>
        <taxon>Actinomycetes</taxon>
        <taxon>Streptosporangiales</taxon>
        <taxon>Thermomonosporaceae</taxon>
        <taxon>Actinoallomurus</taxon>
    </lineage>
</organism>
<evidence type="ECO:0000313" key="4">
    <source>
        <dbReference type="EMBL" id="GLY85622.1"/>
    </source>
</evidence>
<dbReference type="InterPro" id="IPR051468">
    <property type="entry name" value="Fungal_SecMetab_SDRs"/>
</dbReference>
<dbReference type="EMBL" id="BSTK01000004">
    <property type="protein sequence ID" value="GLY85622.1"/>
    <property type="molecule type" value="Genomic_DNA"/>
</dbReference>
<evidence type="ECO:0000313" key="5">
    <source>
        <dbReference type="Proteomes" id="UP001165074"/>
    </source>
</evidence>
<accession>A0A9W6S4S6</accession>
<dbReference type="GO" id="GO:0016491">
    <property type="term" value="F:oxidoreductase activity"/>
    <property type="evidence" value="ECO:0007669"/>
    <property type="project" value="UniProtKB-KW"/>
</dbReference>
<protein>
    <submittedName>
        <fullName evidence="4">Oxidoreductase</fullName>
    </submittedName>
</protein>
<dbReference type="PANTHER" id="PTHR43544">
    <property type="entry name" value="SHORT-CHAIN DEHYDROGENASE/REDUCTASE"/>
    <property type="match status" value="1"/>
</dbReference>
<reference evidence="4" key="1">
    <citation type="submission" date="2023-03" db="EMBL/GenBank/DDBJ databases">
        <title>Actinoallomurus iriomotensis NBRC 103684.</title>
        <authorList>
            <person name="Ichikawa N."/>
            <person name="Sato H."/>
            <person name="Tonouchi N."/>
        </authorList>
    </citation>
    <scope>NUCLEOTIDE SEQUENCE</scope>
    <source>
        <strain evidence="4">NBRC 103684</strain>
    </source>
</reference>
<name>A0A9W6S4S6_9ACTN</name>
<dbReference type="GO" id="GO:0005737">
    <property type="term" value="C:cytoplasm"/>
    <property type="evidence" value="ECO:0007669"/>
    <property type="project" value="TreeGrafter"/>
</dbReference>
<dbReference type="SUPFAM" id="SSF51735">
    <property type="entry name" value="NAD(P)-binding Rossmann-fold domains"/>
    <property type="match status" value="1"/>
</dbReference>
<dbReference type="Gene3D" id="3.40.50.720">
    <property type="entry name" value="NAD(P)-binding Rossmann-like Domain"/>
    <property type="match status" value="1"/>
</dbReference>
<dbReference type="Pfam" id="PF00106">
    <property type="entry name" value="adh_short"/>
    <property type="match status" value="1"/>
</dbReference>
<keyword evidence="5" id="KW-1185">Reference proteome</keyword>
<dbReference type="AlphaFoldDB" id="A0A9W6S4S6"/>
<gene>
    <name evidence="4" type="ORF">Airi02_035510</name>
</gene>